<comment type="caution">
    <text evidence="3">The sequence shown here is derived from an EMBL/GenBank/DDBJ whole genome shotgun (WGS) entry which is preliminary data.</text>
</comment>
<evidence type="ECO:0000256" key="2">
    <source>
        <dbReference type="SAM" id="Phobius"/>
    </source>
</evidence>
<gene>
    <name evidence="3" type="ORF">AAG747_12000</name>
</gene>
<protein>
    <submittedName>
        <fullName evidence="3">DUF502 domain-containing protein</fullName>
    </submittedName>
</protein>
<dbReference type="InterPro" id="IPR007462">
    <property type="entry name" value="COV1-like"/>
</dbReference>
<dbReference type="PANTHER" id="PTHR31876:SF26">
    <property type="entry name" value="PROTEIN LIKE COV 2"/>
    <property type="match status" value="1"/>
</dbReference>
<evidence type="ECO:0000313" key="3">
    <source>
        <dbReference type="EMBL" id="MEN7548638.1"/>
    </source>
</evidence>
<evidence type="ECO:0000256" key="1">
    <source>
        <dbReference type="SAM" id="MobiDB-lite"/>
    </source>
</evidence>
<dbReference type="AlphaFoldDB" id="A0AAW9S898"/>
<dbReference type="Proteomes" id="UP001403385">
    <property type="component" value="Unassembled WGS sequence"/>
</dbReference>
<keyword evidence="2" id="KW-0472">Membrane</keyword>
<dbReference type="Pfam" id="PF04367">
    <property type="entry name" value="DUF502"/>
    <property type="match status" value="1"/>
</dbReference>
<reference evidence="3 4" key="1">
    <citation type="submission" date="2024-04" db="EMBL/GenBank/DDBJ databases">
        <title>Novel genus in family Flammeovirgaceae.</title>
        <authorList>
            <person name="Nguyen T.H."/>
            <person name="Vuong T.Q."/>
            <person name="Le H."/>
            <person name="Kim S.-G."/>
        </authorList>
    </citation>
    <scope>NUCLEOTIDE SEQUENCE [LARGE SCALE GENOMIC DNA]</scope>
    <source>
        <strain evidence="3 4">JCM 23209</strain>
    </source>
</reference>
<keyword evidence="4" id="KW-1185">Reference proteome</keyword>
<keyword evidence="2" id="KW-1133">Transmembrane helix</keyword>
<name>A0AAW9S898_9BACT</name>
<accession>A0AAW9S898</accession>
<feature type="transmembrane region" description="Helical" evidence="2">
    <location>
        <begin position="21"/>
        <end position="42"/>
    </location>
</feature>
<feature type="region of interest" description="Disordered" evidence="1">
    <location>
        <begin position="193"/>
        <end position="214"/>
    </location>
</feature>
<proteinExistence type="predicted"/>
<dbReference type="PANTHER" id="PTHR31876">
    <property type="entry name" value="COV-LIKE PROTEIN 1"/>
    <property type="match status" value="1"/>
</dbReference>
<sequence>MNIPNNPSASLKKALGYFIQGALLVTPLAITIYVIVAVFQWIDQLLNFKVPGLGILILTASITLIGYFTSTIVEKSVVDTVDRFILKIPLVNLVYTSVKDLIGAFVGEKKKFKTPVLVQLNKENNLYRIGFITQHDLSEIQIKDKVAVYLPHSYNISGNLYIVPKENIQIIDGVPSSQVMKFIVSGGVSDLDSQVDSQAGSDPSLPASSIPPKP</sequence>
<keyword evidence="2" id="KW-0812">Transmembrane</keyword>
<evidence type="ECO:0000313" key="4">
    <source>
        <dbReference type="Proteomes" id="UP001403385"/>
    </source>
</evidence>
<dbReference type="EMBL" id="JBDKWZ010000006">
    <property type="protein sequence ID" value="MEN7548638.1"/>
    <property type="molecule type" value="Genomic_DNA"/>
</dbReference>
<feature type="transmembrane region" description="Helical" evidence="2">
    <location>
        <begin position="48"/>
        <end position="68"/>
    </location>
</feature>
<organism evidence="3 4">
    <name type="scientific">Rapidithrix thailandica</name>
    <dbReference type="NCBI Taxonomy" id="413964"/>
    <lineage>
        <taxon>Bacteria</taxon>
        <taxon>Pseudomonadati</taxon>
        <taxon>Bacteroidota</taxon>
        <taxon>Cytophagia</taxon>
        <taxon>Cytophagales</taxon>
        <taxon>Flammeovirgaceae</taxon>
        <taxon>Rapidithrix</taxon>
    </lineage>
</organism>
<dbReference type="RefSeq" id="WP_346821416.1">
    <property type="nucleotide sequence ID" value="NZ_JBDKWZ010000006.1"/>
</dbReference>